<proteinExistence type="predicted"/>
<dbReference type="Proteomes" id="UP000189738">
    <property type="component" value="Chromosome"/>
</dbReference>
<organism evidence="3">
    <name type="scientific">Elizabethkingia anophelis</name>
    <dbReference type="NCBI Taxonomy" id="1117645"/>
    <lineage>
        <taxon>Bacteria</taxon>
        <taxon>Pseudomonadati</taxon>
        <taxon>Bacteroidota</taxon>
        <taxon>Flavobacteriia</taxon>
        <taxon>Flavobacteriales</taxon>
        <taxon>Weeksellaceae</taxon>
        <taxon>Elizabethkingia</taxon>
    </lineage>
</organism>
<feature type="coiled-coil region" evidence="1">
    <location>
        <begin position="131"/>
        <end position="165"/>
    </location>
</feature>
<dbReference type="RefSeq" id="WP_078720218.1">
    <property type="nucleotide sequence ID" value="NZ_CP014339.1"/>
</dbReference>
<evidence type="ECO:0000256" key="1">
    <source>
        <dbReference type="SAM" id="Coils"/>
    </source>
</evidence>
<dbReference type="EMBL" id="CP014339">
    <property type="protein sequence ID" value="AQX49249.1"/>
    <property type="molecule type" value="Genomic_DNA"/>
</dbReference>
<evidence type="ECO:0000313" key="4">
    <source>
        <dbReference type="Proteomes" id="UP000189738"/>
    </source>
</evidence>
<reference evidence="2 4" key="1">
    <citation type="submission" date="2016-02" db="EMBL/GenBank/DDBJ databases">
        <authorList>
            <person name="Nicholson A.C."/>
            <person name="Humrighouse B.W."/>
            <person name="Loparev V."/>
            <person name="Emery B."/>
            <person name="Graziano J."/>
            <person name="McQuiston J.R."/>
        </authorList>
    </citation>
    <scope>NUCLEOTIDE SEQUENCE [LARGE SCALE GENOMIC DNA]</scope>
    <source>
        <strain evidence="2 4">E6809</strain>
    </source>
</reference>
<dbReference type="AlphaFoldDB" id="A0A494J6C4"/>
<sequence>MKAAENLALLQKIANSLGYLEVIGNINSIDKELIDDLLLYSNVDENAVYQDLIEKQNFRILIKEFLTLICKIEESLLMVNTFFGKDSIDYAFDRIMAPYKFKWQLAYDEIRPYSEKRDDLNGRLESWVYSYADESSEIIKLRNDLEIAKNEYKIYQKKLNDAYDDERKAFNNNSYILSFKLSNFVEKLNVVKSNIARLSNSDAFSQELFRDEEAIELAYFIFVKSGYVKTISRPDFYNQISLNTPFSLEKNKNKDKYIAYSINKVKEFIVESKKEIWENEMIKGFEIQNYDKVKTVKKSERKTDEHTQIDSLITKYLEDSKFL</sequence>
<dbReference type="EMBL" id="MAHS01000010">
    <property type="protein sequence ID" value="OPB48985.1"/>
    <property type="molecule type" value="Genomic_DNA"/>
</dbReference>
<gene>
    <name evidence="2" type="ORF">AYC66_00475</name>
    <name evidence="3" type="ORF">BAY09_02805</name>
</gene>
<accession>A0A494J6C4</accession>
<keyword evidence="1" id="KW-0175">Coiled coil</keyword>
<name>A0A494J6C4_9FLAO</name>
<protein>
    <submittedName>
        <fullName evidence="3">Uncharacterized protein</fullName>
    </submittedName>
</protein>
<evidence type="ECO:0000313" key="3">
    <source>
        <dbReference type="EMBL" id="OPB48985.1"/>
    </source>
</evidence>
<reference evidence="3" key="2">
    <citation type="submission" date="2016-06" db="EMBL/GenBank/DDBJ databases">
        <authorList>
            <person name="Nicholson A.C."/>
        </authorList>
    </citation>
    <scope>NUCLEOTIDE SEQUENCE [LARGE SCALE GENOMIC DNA]</scope>
    <source>
        <strain evidence="3">E6809</strain>
    </source>
</reference>
<evidence type="ECO:0000313" key="2">
    <source>
        <dbReference type="EMBL" id="AQX49249.1"/>
    </source>
</evidence>